<proteinExistence type="predicted"/>
<protein>
    <submittedName>
        <fullName evidence="1">Uncharacterized protein</fullName>
    </submittedName>
</protein>
<dbReference type="Proteomes" id="UP000219338">
    <property type="component" value="Unassembled WGS sequence"/>
</dbReference>
<gene>
    <name evidence="1" type="ORF">ARMOST_19619</name>
</gene>
<accession>A0A284S516</accession>
<organism evidence="1 2">
    <name type="scientific">Armillaria ostoyae</name>
    <name type="common">Armillaria root rot fungus</name>
    <dbReference type="NCBI Taxonomy" id="47428"/>
    <lineage>
        <taxon>Eukaryota</taxon>
        <taxon>Fungi</taxon>
        <taxon>Dikarya</taxon>
        <taxon>Basidiomycota</taxon>
        <taxon>Agaricomycotina</taxon>
        <taxon>Agaricomycetes</taxon>
        <taxon>Agaricomycetidae</taxon>
        <taxon>Agaricales</taxon>
        <taxon>Marasmiineae</taxon>
        <taxon>Physalacriaceae</taxon>
        <taxon>Armillaria</taxon>
    </lineage>
</organism>
<name>A0A284S516_ARMOS</name>
<keyword evidence="2" id="KW-1185">Reference proteome</keyword>
<dbReference type="EMBL" id="FUEG01000033">
    <property type="protein sequence ID" value="SJL16101.1"/>
    <property type="molecule type" value="Genomic_DNA"/>
</dbReference>
<evidence type="ECO:0000313" key="1">
    <source>
        <dbReference type="EMBL" id="SJL16101.1"/>
    </source>
</evidence>
<sequence>MPLDKECCRFVVEDEPNSKRDVTGVDDKNNAPGLSCPVLAPNISRLYTVVLADNTEIDYVLDGLPARRYNLSAQCPSWHYASVVIGKDNAMPF</sequence>
<dbReference type="AlphaFoldDB" id="A0A284S516"/>
<evidence type="ECO:0000313" key="2">
    <source>
        <dbReference type="Proteomes" id="UP000219338"/>
    </source>
</evidence>
<reference evidence="2" key="1">
    <citation type="journal article" date="2017" name="Nat. Ecol. Evol.">
        <title>Genome expansion and lineage-specific genetic innovations in the forest pathogenic fungi Armillaria.</title>
        <authorList>
            <person name="Sipos G."/>
            <person name="Prasanna A.N."/>
            <person name="Walter M.C."/>
            <person name="O'Connor E."/>
            <person name="Balint B."/>
            <person name="Krizsan K."/>
            <person name="Kiss B."/>
            <person name="Hess J."/>
            <person name="Varga T."/>
            <person name="Slot J."/>
            <person name="Riley R."/>
            <person name="Boka B."/>
            <person name="Rigling D."/>
            <person name="Barry K."/>
            <person name="Lee J."/>
            <person name="Mihaltcheva S."/>
            <person name="LaButti K."/>
            <person name="Lipzen A."/>
            <person name="Waldron R."/>
            <person name="Moloney N.M."/>
            <person name="Sperisen C."/>
            <person name="Kredics L."/>
            <person name="Vagvoelgyi C."/>
            <person name="Patrignani A."/>
            <person name="Fitzpatrick D."/>
            <person name="Nagy I."/>
            <person name="Doyle S."/>
            <person name="Anderson J.B."/>
            <person name="Grigoriev I.V."/>
            <person name="Gueldener U."/>
            <person name="Muensterkoetter M."/>
            <person name="Nagy L.G."/>
        </authorList>
    </citation>
    <scope>NUCLEOTIDE SEQUENCE [LARGE SCALE GENOMIC DNA]</scope>
    <source>
        <strain evidence="2">C18/9</strain>
    </source>
</reference>